<accession>A0ABU0F6Q2</accession>
<name>A0ABU0F6Q2_9HYPH</name>
<evidence type="ECO:0000256" key="1">
    <source>
        <dbReference type="SAM" id="MobiDB-lite"/>
    </source>
</evidence>
<protein>
    <submittedName>
        <fullName evidence="2">Uncharacterized protein</fullName>
    </submittedName>
</protein>
<proteinExistence type="predicted"/>
<reference evidence="2 3" key="1">
    <citation type="submission" date="2023-07" db="EMBL/GenBank/DDBJ databases">
        <title>Genomic Encyclopedia of Type Strains, Phase IV (KMG-IV): sequencing the most valuable type-strain genomes for metagenomic binning, comparative biology and taxonomic classification.</title>
        <authorList>
            <person name="Goeker M."/>
        </authorList>
    </citation>
    <scope>NUCLEOTIDE SEQUENCE [LARGE SCALE GENOMIC DNA]</scope>
    <source>
        <strain evidence="2 3">DSM 5896</strain>
    </source>
</reference>
<evidence type="ECO:0000313" key="2">
    <source>
        <dbReference type="EMBL" id="MDQ0390298.1"/>
    </source>
</evidence>
<keyword evidence="3" id="KW-1185">Reference proteome</keyword>
<organism evidence="2 3">
    <name type="scientific">Labrys monachus</name>
    <dbReference type="NCBI Taxonomy" id="217067"/>
    <lineage>
        <taxon>Bacteria</taxon>
        <taxon>Pseudomonadati</taxon>
        <taxon>Pseudomonadota</taxon>
        <taxon>Alphaproteobacteria</taxon>
        <taxon>Hyphomicrobiales</taxon>
        <taxon>Xanthobacteraceae</taxon>
        <taxon>Labrys</taxon>
    </lineage>
</organism>
<dbReference type="Proteomes" id="UP001237448">
    <property type="component" value="Unassembled WGS sequence"/>
</dbReference>
<feature type="region of interest" description="Disordered" evidence="1">
    <location>
        <begin position="78"/>
        <end position="125"/>
    </location>
</feature>
<sequence>MAARKLHRPVKSKLEAAIERAHQAGLRVNNLFETAEGWRASLTDGFRFFPFGDGGTAREAVAASLAIALRLGHRHVRRVAPVQAGEERAESAPAEEGGEHPAEPSSSSTGEQAQARPALTLAHTR</sequence>
<dbReference type="RefSeq" id="WP_307421456.1">
    <property type="nucleotide sequence ID" value="NZ_JAUSVK010000001.1"/>
</dbReference>
<dbReference type="EMBL" id="JAUSVK010000001">
    <property type="protein sequence ID" value="MDQ0390298.1"/>
    <property type="molecule type" value="Genomic_DNA"/>
</dbReference>
<comment type="caution">
    <text evidence="2">The sequence shown here is derived from an EMBL/GenBank/DDBJ whole genome shotgun (WGS) entry which is preliminary data.</text>
</comment>
<evidence type="ECO:0000313" key="3">
    <source>
        <dbReference type="Proteomes" id="UP001237448"/>
    </source>
</evidence>
<gene>
    <name evidence="2" type="ORF">J3R73_000090</name>
</gene>